<keyword evidence="3" id="KW-1185">Reference proteome</keyword>
<evidence type="ECO:0000313" key="3">
    <source>
        <dbReference type="Proteomes" id="UP000799753"/>
    </source>
</evidence>
<evidence type="ECO:0000256" key="1">
    <source>
        <dbReference type="SAM" id="MobiDB-lite"/>
    </source>
</evidence>
<sequence>MARTRNPKPNYPPASPAPESNESLEIQQEVQDEEPVEDTPVEAPGEERVSTTSNTRKRRREGVEDPNPSRPKQSGFFSLPGELRNSIYGLARDDELTGLSTQLAPEAATPREFLSFAQTNQQIRDEFFSIWKRHSVLQIREDLLQTYFETFEFTVDTAPRKVLLEAYPRDYRAWRVGGKSIDITDLVMFAAMYNETDWSITAKFGESNYSENGICLDCNRSVCADSYFYEGEDGDDENGDDEQGNGKDILHCTEHADSLRYWEREKGLVEGLNWTFESVNHIFANKDPNWIDHVNSGIIDSIHIETARDSIFIHPYSNDWLYITVAIFYTRKGARRTPTLRREDRPEGRYPEDSKYWKHFGFTSKGSTWYGNADWSVYVDGVLLAAWDGSSETPEAAYLEDTDSEEEEDDDEDEEEENDDDDDEEYESDPLDGM</sequence>
<organism evidence="2 3">
    <name type="scientific">Massarina eburnea CBS 473.64</name>
    <dbReference type="NCBI Taxonomy" id="1395130"/>
    <lineage>
        <taxon>Eukaryota</taxon>
        <taxon>Fungi</taxon>
        <taxon>Dikarya</taxon>
        <taxon>Ascomycota</taxon>
        <taxon>Pezizomycotina</taxon>
        <taxon>Dothideomycetes</taxon>
        <taxon>Pleosporomycetidae</taxon>
        <taxon>Pleosporales</taxon>
        <taxon>Massarineae</taxon>
        <taxon>Massarinaceae</taxon>
        <taxon>Massarina</taxon>
    </lineage>
</organism>
<proteinExistence type="predicted"/>
<reference evidence="2" key="1">
    <citation type="journal article" date="2020" name="Stud. Mycol.">
        <title>101 Dothideomycetes genomes: a test case for predicting lifestyles and emergence of pathogens.</title>
        <authorList>
            <person name="Haridas S."/>
            <person name="Albert R."/>
            <person name="Binder M."/>
            <person name="Bloem J."/>
            <person name="Labutti K."/>
            <person name="Salamov A."/>
            <person name="Andreopoulos B."/>
            <person name="Baker S."/>
            <person name="Barry K."/>
            <person name="Bills G."/>
            <person name="Bluhm B."/>
            <person name="Cannon C."/>
            <person name="Castanera R."/>
            <person name="Culley D."/>
            <person name="Daum C."/>
            <person name="Ezra D."/>
            <person name="Gonzalez J."/>
            <person name="Henrissat B."/>
            <person name="Kuo A."/>
            <person name="Liang C."/>
            <person name="Lipzen A."/>
            <person name="Lutzoni F."/>
            <person name="Magnuson J."/>
            <person name="Mondo S."/>
            <person name="Nolan M."/>
            <person name="Ohm R."/>
            <person name="Pangilinan J."/>
            <person name="Park H.-J."/>
            <person name="Ramirez L."/>
            <person name="Alfaro M."/>
            <person name="Sun H."/>
            <person name="Tritt A."/>
            <person name="Yoshinaga Y."/>
            <person name="Zwiers L.-H."/>
            <person name="Turgeon B."/>
            <person name="Goodwin S."/>
            <person name="Spatafora J."/>
            <person name="Crous P."/>
            <person name="Grigoriev I."/>
        </authorList>
    </citation>
    <scope>NUCLEOTIDE SEQUENCE</scope>
    <source>
        <strain evidence="2">CBS 473.64</strain>
    </source>
</reference>
<protein>
    <recommendedName>
        <fullName evidence="4">F-box domain-containing protein</fullName>
    </recommendedName>
</protein>
<evidence type="ECO:0000313" key="2">
    <source>
        <dbReference type="EMBL" id="KAF2644459.1"/>
    </source>
</evidence>
<dbReference type="AlphaFoldDB" id="A0A6A6S9N1"/>
<accession>A0A6A6S9N1</accession>
<name>A0A6A6S9N1_9PLEO</name>
<evidence type="ECO:0008006" key="4">
    <source>
        <dbReference type="Google" id="ProtNLM"/>
    </source>
</evidence>
<dbReference type="EMBL" id="MU006778">
    <property type="protein sequence ID" value="KAF2644459.1"/>
    <property type="molecule type" value="Genomic_DNA"/>
</dbReference>
<gene>
    <name evidence="2" type="ORF">P280DRAFT_545926</name>
</gene>
<dbReference type="Proteomes" id="UP000799753">
    <property type="component" value="Unassembled WGS sequence"/>
</dbReference>
<feature type="compositionally biased region" description="Low complexity" evidence="1">
    <location>
        <begin position="17"/>
        <end position="29"/>
    </location>
</feature>
<feature type="compositionally biased region" description="Acidic residues" evidence="1">
    <location>
        <begin position="398"/>
        <end position="434"/>
    </location>
</feature>
<feature type="region of interest" description="Disordered" evidence="1">
    <location>
        <begin position="392"/>
        <end position="434"/>
    </location>
</feature>
<feature type="compositionally biased region" description="Acidic residues" evidence="1">
    <location>
        <begin position="30"/>
        <end position="40"/>
    </location>
</feature>
<feature type="region of interest" description="Disordered" evidence="1">
    <location>
        <begin position="1"/>
        <end position="80"/>
    </location>
</feature>